<evidence type="ECO:0000259" key="14">
    <source>
        <dbReference type="SMART" id="SM00079"/>
    </source>
</evidence>
<dbReference type="EMBL" id="CAMGYJ010000008">
    <property type="protein sequence ID" value="CAI0460509.1"/>
    <property type="molecule type" value="Genomic_DNA"/>
</dbReference>
<keyword evidence="9" id="KW-0675">Receptor</keyword>
<dbReference type="AlphaFoldDB" id="A0AAV0NPL8"/>
<organism evidence="15 16">
    <name type="scientific">Linum tenue</name>
    <dbReference type="NCBI Taxonomy" id="586396"/>
    <lineage>
        <taxon>Eukaryota</taxon>
        <taxon>Viridiplantae</taxon>
        <taxon>Streptophyta</taxon>
        <taxon>Embryophyta</taxon>
        <taxon>Tracheophyta</taxon>
        <taxon>Spermatophyta</taxon>
        <taxon>Magnoliopsida</taxon>
        <taxon>eudicotyledons</taxon>
        <taxon>Gunneridae</taxon>
        <taxon>Pentapetalae</taxon>
        <taxon>rosids</taxon>
        <taxon>fabids</taxon>
        <taxon>Malpighiales</taxon>
        <taxon>Linaceae</taxon>
        <taxon>Linum</taxon>
    </lineage>
</organism>
<dbReference type="SMART" id="SM00079">
    <property type="entry name" value="PBPe"/>
    <property type="match status" value="1"/>
</dbReference>
<evidence type="ECO:0000256" key="11">
    <source>
        <dbReference type="ARBA" id="ARBA00023286"/>
    </source>
</evidence>
<dbReference type="InterPro" id="IPR001320">
    <property type="entry name" value="Iontro_rcpt_C"/>
</dbReference>
<keyword evidence="12" id="KW-0407">Ion channel</keyword>
<dbReference type="Gene3D" id="1.10.287.70">
    <property type="match status" value="1"/>
</dbReference>
<evidence type="ECO:0000256" key="2">
    <source>
        <dbReference type="ARBA" id="ARBA00008685"/>
    </source>
</evidence>
<keyword evidence="6 13" id="KW-1133">Transmembrane helix</keyword>
<protein>
    <recommendedName>
        <fullName evidence="14">Ionotropic glutamate receptor C-terminal domain-containing protein</fullName>
    </recommendedName>
</protein>
<evidence type="ECO:0000313" key="15">
    <source>
        <dbReference type="EMBL" id="CAI0460509.1"/>
    </source>
</evidence>
<evidence type="ECO:0000256" key="5">
    <source>
        <dbReference type="ARBA" id="ARBA00022729"/>
    </source>
</evidence>
<evidence type="ECO:0000313" key="16">
    <source>
        <dbReference type="Proteomes" id="UP001154282"/>
    </source>
</evidence>
<gene>
    <name evidence="15" type="ORF">LITE_LOCUS34493</name>
</gene>
<evidence type="ECO:0000256" key="1">
    <source>
        <dbReference type="ARBA" id="ARBA00004141"/>
    </source>
</evidence>
<feature type="transmembrane region" description="Helical" evidence="13">
    <location>
        <begin position="61"/>
        <end position="80"/>
    </location>
</feature>
<evidence type="ECO:0000256" key="7">
    <source>
        <dbReference type="ARBA" id="ARBA00023065"/>
    </source>
</evidence>
<dbReference type="SUPFAM" id="SSF53850">
    <property type="entry name" value="Periplasmic binding protein-like II"/>
    <property type="match status" value="1"/>
</dbReference>
<evidence type="ECO:0000256" key="6">
    <source>
        <dbReference type="ARBA" id="ARBA00022989"/>
    </source>
</evidence>
<keyword evidence="7" id="KW-0406">Ion transport</keyword>
<dbReference type="PANTHER" id="PTHR18966">
    <property type="entry name" value="IONOTROPIC GLUTAMATE RECEPTOR"/>
    <property type="match status" value="1"/>
</dbReference>
<keyword evidence="16" id="KW-1185">Reference proteome</keyword>
<comment type="similarity">
    <text evidence="2">Belongs to the glutamate-gated ion channel (TC 1.A.10.1) family.</text>
</comment>
<dbReference type="FunFam" id="1.10.287.70:FF:000037">
    <property type="entry name" value="Glutamate receptor"/>
    <property type="match status" value="1"/>
</dbReference>
<comment type="subcellular location">
    <subcellularLocation>
        <location evidence="1">Membrane</location>
        <topology evidence="1">Multi-pass membrane protein</topology>
    </subcellularLocation>
</comment>
<dbReference type="FunFam" id="3.40.190.10:FF:000109">
    <property type="entry name" value="Glutamate receptor"/>
    <property type="match status" value="1"/>
</dbReference>
<feature type="domain" description="Ionotropic glutamate receptor C-terminal" evidence="14">
    <location>
        <begin position="52"/>
        <end position="210"/>
    </location>
</feature>
<reference evidence="15" key="1">
    <citation type="submission" date="2022-08" db="EMBL/GenBank/DDBJ databases">
        <authorList>
            <person name="Gutierrez-Valencia J."/>
        </authorList>
    </citation>
    <scope>NUCLEOTIDE SEQUENCE</scope>
</reference>
<keyword evidence="10" id="KW-0325">Glycoprotein</keyword>
<keyword evidence="11" id="KW-1071">Ligand-gated ion channel</keyword>
<dbReference type="GO" id="GO:0016020">
    <property type="term" value="C:membrane"/>
    <property type="evidence" value="ECO:0007669"/>
    <property type="project" value="UniProtKB-SubCell"/>
</dbReference>
<proteinExistence type="inferred from homology"/>
<evidence type="ECO:0000256" key="4">
    <source>
        <dbReference type="ARBA" id="ARBA00022692"/>
    </source>
</evidence>
<keyword evidence="5" id="KW-0732">Signal</keyword>
<sequence>MKPFTIQMWCVTGAFFLLVGSVVWILEHRMNHEFRGPPSQQLITIFWSNLLTLIFPEGENTVSTLGRLVLIIWLFVVLIINSSYTASLKSILTVQQLTSRIEGIDSLIASTEPIGVQDGSFAWNYLVDELNIAASRLVTLKTQEDYATALTKGPKAGGVAAIVDELPYVELFLSSANCQFSTVGQEFTKSGWGFVSSYPFELKMWRFILP</sequence>
<dbReference type="Proteomes" id="UP001154282">
    <property type="component" value="Unassembled WGS sequence"/>
</dbReference>
<dbReference type="GO" id="GO:0015276">
    <property type="term" value="F:ligand-gated monoatomic ion channel activity"/>
    <property type="evidence" value="ECO:0007669"/>
    <property type="project" value="InterPro"/>
</dbReference>
<evidence type="ECO:0000256" key="9">
    <source>
        <dbReference type="ARBA" id="ARBA00023170"/>
    </source>
</evidence>
<dbReference type="Pfam" id="PF00060">
    <property type="entry name" value="Lig_chan"/>
    <property type="match status" value="1"/>
</dbReference>
<keyword evidence="4 13" id="KW-0812">Transmembrane</keyword>
<name>A0AAV0NPL8_9ROSI</name>
<evidence type="ECO:0000256" key="10">
    <source>
        <dbReference type="ARBA" id="ARBA00023180"/>
    </source>
</evidence>
<accession>A0AAV0NPL8</accession>
<comment type="caution">
    <text evidence="15">The sequence shown here is derived from an EMBL/GenBank/DDBJ whole genome shotgun (WGS) entry which is preliminary data.</text>
</comment>
<dbReference type="InterPro" id="IPR015683">
    <property type="entry name" value="Ionotropic_Glu_rcpt"/>
</dbReference>
<evidence type="ECO:0000256" key="13">
    <source>
        <dbReference type="SAM" id="Phobius"/>
    </source>
</evidence>
<evidence type="ECO:0000256" key="3">
    <source>
        <dbReference type="ARBA" id="ARBA00022448"/>
    </source>
</evidence>
<keyword evidence="8 13" id="KW-0472">Membrane</keyword>
<feature type="transmembrane region" description="Helical" evidence="13">
    <location>
        <begin position="6"/>
        <end position="26"/>
    </location>
</feature>
<keyword evidence="3" id="KW-0813">Transport</keyword>
<evidence type="ECO:0000256" key="12">
    <source>
        <dbReference type="ARBA" id="ARBA00023303"/>
    </source>
</evidence>
<evidence type="ECO:0000256" key="8">
    <source>
        <dbReference type="ARBA" id="ARBA00023136"/>
    </source>
</evidence>